<sequence length="155" mass="16587">MNFSDIVTDLAQRAKIEDAQRAIRVAHGTGASRWVAEEAGISARTARRWLGSSPPAARAAVISALAARLIVAAQVMRRSTGTVNVGTVSVSYDEDDQGSRYIGEVEIDLDPIAGALEEQEEGYAGELFSTAVMEAYQPGLSDVLDIDAYTDVRID</sequence>
<accession>Q2LEV9</accession>
<evidence type="ECO:0000313" key="1">
    <source>
        <dbReference type="EMBL" id="ABC67356.1"/>
    </source>
</evidence>
<proteinExistence type="predicted"/>
<protein>
    <submittedName>
        <fullName evidence="1">Putative DNA-binding protein</fullName>
    </submittedName>
</protein>
<geneLocation type="plasmid" evidence="1">
    <name>pRL1</name>
</geneLocation>
<organism evidence="1">
    <name type="scientific">Streptomyces sp. 44030</name>
    <dbReference type="NCBI Taxonomy" id="364102"/>
    <lineage>
        <taxon>Bacteria</taxon>
        <taxon>Bacillati</taxon>
        <taxon>Actinomycetota</taxon>
        <taxon>Actinomycetes</taxon>
        <taxon>Kitasatosporales</taxon>
        <taxon>Streptomycetaceae</taxon>
        <taxon>Streptomyces</taxon>
    </lineage>
</organism>
<gene>
    <name evidence="1" type="ORF">pRL1.27</name>
</gene>
<name>Q2LEV9_9ACTN</name>
<dbReference type="GO" id="GO:0003677">
    <property type="term" value="F:DNA binding"/>
    <property type="evidence" value="ECO:0007669"/>
    <property type="project" value="UniProtKB-KW"/>
</dbReference>
<dbReference type="AlphaFoldDB" id="Q2LEV9"/>
<dbReference type="EMBL" id="DQ322649">
    <property type="protein sequence ID" value="ABC67356.1"/>
    <property type="molecule type" value="Genomic_DNA"/>
</dbReference>
<keyword evidence="1" id="KW-0238">DNA-binding</keyword>
<reference evidence="1" key="1">
    <citation type="journal article" date="2006" name="Appl. Environ. Microbiol.">
        <title>Diversity of telomere palindromic sequences and replication genes among Streptomyces linear plasmids.</title>
        <authorList>
            <person name="Zhang R."/>
            <person name="Yang Y."/>
            <person name="Fang P."/>
            <person name="Jiang C."/>
            <person name="Xu L."/>
            <person name="Zhu Y."/>
            <person name="Shen M."/>
            <person name="Xia H."/>
            <person name="Zhao J."/>
            <person name="Chen T."/>
            <person name="Qin Z."/>
        </authorList>
    </citation>
    <scope>NUCLEOTIDE SEQUENCE</scope>
    <source>
        <strain evidence="1">44030</strain>
        <plasmid evidence="1">pRL1</plasmid>
    </source>
</reference>
<dbReference type="RefSeq" id="WP_012476924.1">
    <property type="nucleotide sequence ID" value="NC_010849.1"/>
</dbReference>
<keyword evidence="1" id="KW-0614">Plasmid</keyword>